<dbReference type="AlphaFoldDB" id="A0A3D8S3C7"/>
<proteinExistence type="predicted"/>
<protein>
    <submittedName>
        <fullName evidence="2">Uncharacterized protein</fullName>
    </submittedName>
</protein>
<feature type="compositionally biased region" description="Low complexity" evidence="1">
    <location>
        <begin position="48"/>
        <end position="67"/>
    </location>
</feature>
<keyword evidence="3" id="KW-1185">Reference proteome</keyword>
<name>A0A3D8S3C7_9HELO</name>
<gene>
    <name evidence="2" type="ORF">BP5796_05272</name>
</gene>
<evidence type="ECO:0000313" key="3">
    <source>
        <dbReference type="Proteomes" id="UP000256328"/>
    </source>
</evidence>
<sequence length="199" mass="22048">MSTAADDGSLPEAWKGKAVEYSWRDQPVAAAEEEEEGERAPPTTPNRSASPHSSLPSLPNSPSDWLLSPPPPPQPSPPSSSSQPSGPLVAEAAAAPTTSSSSSANYFPDRQLTPEEYLYLSAHFYQHAKNAKEEALADLFWHHGMEPHGPSCACPEEMDWQPEGGWRWFYDCIYAMYESEMQEIEWEVWESVDCEMGCL</sequence>
<feature type="region of interest" description="Disordered" evidence="1">
    <location>
        <begin position="1"/>
        <end position="107"/>
    </location>
</feature>
<dbReference type="Proteomes" id="UP000256328">
    <property type="component" value="Unassembled WGS sequence"/>
</dbReference>
<evidence type="ECO:0000313" key="2">
    <source>
        <dbReference type="EMBL" id="RDW80574.1"/>
    </source>
</evidence>
<dbReference type="EMBL" id="PDLN01000007">
    <property type="protein sequence ID" value="RDW80574.1"/>
    <property type="molecule type" value="Genomic_DNA"/>
</dbReference>
<feature type="compositionally biased region" description="Pro residues" evidence="1">
    <location>
        <begin position="68"/>
        <end position="78"/>
    </location>
</feature>
<comment type="caution">
    <text evidence="2">The sequence shown here is derived from an EMBL/GenBank/DDBJ whole genome shotgun (WGS) entry which is preliminary data.</text>
</comment>
<reference evidence="2 3" key="1">
    <citation type="journal article" date="2018" name="IMA Fungus">
        <title>IMA Genome-F 9: Draft genome sequence of Annulohypoxylon stygium, Aspergillus mulundensis, Berkeleyomyces basicola (syn. Thielaviopsis basicola), Ceratocystis smalleyi, two Cercospora beticola strains, Coleophoma cylindrospora, Fusarium fracticaudum, Phialophora cf. hyalina, and Morchella septimelata.</title>
        <authorList>
            <person name="Wingfield B.D."/>
            <person name="Bills G.F."/>
            <person name="Dong Y."/>
            <person name="Huang W."/>
            <person name="Nel W.J."/>
            <person name="Swalarsk-Parry B.S."/>
            <person name="Vaghefi N."/>
            <person name="Wilken P.M."/>
            <person name="An Z."/>
            <person name="de Beer Z.W."/>
            <person name="De Vos L."/>
            <person name="Chen L."/>
            <person name="Duong T.A."/>
            <person name="Gao Y."/>
            <person name="Hammerbacher A."/>
            <person name="Kikkert J.R."/>
            <person name="Li Y."/>
            <person name="Li H."/>
            <person name="Li K."/>
            <person name="Li Q."/>
            <person name="Liu X."/>
            <person name="Ma X."/>
            <person name="Naidoo K."/>
            <person name="Pethybridge S.J."/>
            <person name="Sun J."/>
            <person name="Steenkamp E.T."/>
            <person name="van der Nest M.A."/>
            <person name="van Wyk S."/>
            <person name="Wingfield M.J."/>
            <person name="Xiong C."/>
            <person name="Yue Q."/>
            <person name="Zhang X."/>
        </authorList>
    </citation>
    <scope>NUCLEOTIDE SEQUENCE [LARGE SCALE GENOMIC DNA]</scope>
    <source>
        <strain evidence="2 3">BP5796</strain>
    </source>
</reference>
<feature type="compositionally biased region" description="Low complexity" evidence="1">
    <location>
        <begin position="79"/>
        <end position="104"/>
    </location>
</feature>
<evidence type="ECO:0000256" key="1">
    <source>
        <dbReference type="SAM" id="MobiDB-lite"/>
    </source>
</evidence>
<dbReference type="OrthoDB" id="10420186at2759"/>
<organism evidence="2 3">
    <name type="scientific">Coleophoma crateriformis</name>
    <dbReference type="NCBI Taxonomy" id="565419"/>
    <lineage>
        <taxon>Eukaryota</taxon>
        <taxon>Fungi</taxon>
        <taxon>Dikarya</taxon>
        <taxon>Ascomycota</taxon>
        <taxon>Pezizomycotina</taxon>
        <taxon>Leotiomycetes</taxon>
        <taxon>Helotiales</taxon>
        <taxon>Dermateaceae</taxon>
        <taxon>Coleophoma</taxon>
    </lineage>
</organism>
<accession>A0A3D8S3C7</accession>